<feature type="transmembrane region" description="Helical" evidence="5">
    <location>
        <begin position="156"/>
        <end position="177"/>
    </location>
</feature>
<evidence type="ECO:0000313" key="8">
    <source>
        <dbReference type="Proteomes" id="UP000249248"/>
    </source>
</evidence>
<dbReference type="PANTHER" id="PTHR39535">
    <property type="entry name" value="SPORULATION-DELAYING PROTEIN SDPB"/>
    <property type="match status" value="1"/>
</dbReference>
<reference evidence="7 8" key="1">
    <citation type="submission" date="2018-06" db="EMBL/GenBank/DDBJ databases">
        <title>The draft genome sequence of Crocinitomix sp. SM1701.</title>
        <authorList>
            <person name="Zhang X."/>
        </authorList>
    </citation>
    <scope>NUCLEOTIDE SEQUENCE [LARGE SCALE GENOMIC DNA]</scope>
    <source>
        <strain evidence="7 8">SM1701</strain>
    </source>
</reference>
<comment type="caution">
    <text evidence="7">The sequence shown here is derived from an EMBL/GenBank/DDBJ whole genome shotgun (WGS) entry which is preliminary data.</text>
</comment>
<dbReference type="InterPro" id="IPR052964">
    <property type="entry name" value="Sporulation_signal_mat"/>
</dbReference>
<organism evidence="7 8">
    <name type="scientific">Putridiphycobacter roseus</name>
    <dbReference type="NCBI Taxonomy" id="2219161"/>
    <lineage>
        <taxon>Bacteria</taxon>
        <taxon>Pseudomonadati</taxon>
        <taxon>Bacteroidota</taxon>
        <taxon>Flavobacteriia</taxon>
        <taxon>Flavobacteriales</taxon>
        <taxon>Crocinitomicaceae</taxon>
        <taxon>Putridiphycobacter</taxon>
    </lineage>
</organism>
<name>A0A2W1MXD5_9FLAO</name>
<evidence type="ECO:0000259" key="6">
    <source>
        <dbReference type="SMART" id="SM00752"/>
    </source>
</evidence>
<protein>
    <recommendedName>
        <fullName evidence="6">HTTM-like domain-containing protein</fullName>
    </recommendedName>
</protein>
<evidence type="ECO:0000256" key="2">
    <source>
        <dbReference type="ARBA" id="ARBA00022692"/>
    </source>
</evidence>
<evidence type="ECO:0000313" key="7">
    <source>
        <dbReference type="EMBL" id="PZE16809.1"/>
    </source>
</evidence>
<feature type="transmembrane region" description="Helical" evidence="5">
    <location>
        <begin position="239"/>
        <end position="270"/>
    </location>
</feature>
<feature type="transmembrane region" description="Helical" evidence="5">
    <location>
        <begin position="119"/>
        <end position="136"/>
    </location>
</feature>
<evidence type="ECO:0000256" key="5">
    <source>
        <dbReference type="SAM" id="Phobius"/>
    </source>
</evidence>
<accession>A0A2W1MXD5</accession>
<dbReference type="AlphaFoldDB" id="A0A2W1MXD5"/>
<dbReference type="PANTHER" id="PTHR39535:SF2">
    <property type="entry name" value="HTTM DOMAIN-CONTAINING PROTEIN"/>
    <property type="match status" value="1"/>
</dbReference>
<dbReference type="SMART" id="SM00752">
    <property type="entry name" value="HTTM"/>
    <property type="match status" value="1"/>
</dbReference>
<proteinExistence type="predicted"/>
<keyword evidence="3 5" id="KW-1133">Transmembrane helix</keyword>
<feature type="transmembrane region" description="Helical" evidence="5">
    <location>
        <begin position="78"/>
        <end position="98"/>
    </location>
</feature>
<keyword evidence="2 5" id="KW-0812">Transmembrane</keyword>
<evidence type="ECO:0000256" key="3">
    <source>
        <dbReference type="ARBA" id="ARBA00022989"/>
    </source>
</evidence>
<dbReference type="EMBL" id="QKSB01000006">
    <property type="protein sequence ID" value="PZE16809.1"/>
    <property type="molecule type" value="Genomic_DNA"/>
</dbReference>
<evidence type="ECO:0000256" key="1">
    <source>
        <dbReference type="ARBA" id="ARBA00004127"/>
    </source>
</evidence>
<keyword evidence="4 5" id="KW-0472">Membrane</keyword>
<keyword evidence="8" id="KW-1185">Reference proteome</keyword>
<feature type="transmembrane region" description="Helical" evidence="5">
    <location>
        <begin position="214"/>
        <end position="233"/>
    </location>
</feature>
<dbReference type="OrthoDB" id="1496138at2"/>
<sequence length="289" mass="33815">MMTKIPYWFIKPFTHGYKIHVFKKVLYAFLILNTLTMFPMVDTIFSYNGIAGSNGFRWNGIESFLNILSHPVCNNRPYIAWFFVIGQLTALTFGWFKIWPKITGIAIYFFTTNLITKGGLFFTGGEVLLSILLFYLMFIHENKKEEVLQNILNNTFYYLILIQIIVLYFFSTFFKLFDPNWTNGMALVYVSEIPFYSNQIFYSFAHLSIPLSKMFTYAVLIYQGLFPIFVWIPKIKIPFLIFGVLLHLGIAFGMGIFTFGITMVISYILFLNEKQIRFLTQKFKRSTNG</sequence>
<dbReference type="RefSeq" id="WP_146239222.1">
    <property type="nucleotide sequence ID" value="NZ_JBHUCU010000007.1"/>
</dbReference>
<dbReference type="GO" id="GO:0012505">
    <property type="term" value="C:endomembrane system"/>
    <property type="evidence" value="ECO:0007669"/>
    <property type="project" value="UniProtKB-SubCell"/>
</dbReference>
<feature type="transmembrane region" description="Helical" evidence="5">
    <location>
        <begin position="21"/>
        <end position="41"/>
    </location>
</feature>
<evidence type="ECO:0000256" key="4">
    <source>
        <dbReference type="ARBA" id="ARBA00023136"/>
    </source>
</evidence>
<dbReference type="InterPro" id="IPR011020">
    <property type="entry name" value="HTTM-like"/>
</dbReference>
<gene>
    <name evidence="7" type="ORF">DNU06_11165</name>
</gene>
<dbReference type="Proteomes" id="UP000249248">
    <property type="component" value="Unassembled WGS sequence"/>
</dbReference>
<feature type="domain" description="HTTM-like" evidence="6">
    <location>
        <begin position="14"/>
        <end position="275"/>
    </location>
</feature>
<comment type="subcellular location">
    <subcellularLocation>
        <location evidence="1">Endomembrane system</location>
        <topology evidence="1">Multi-pass membrane protein</topology>
    </subcellularLocation>
</comment>